<evidence type="ECO:0000313" key="3">
    <source>
        <dbReference type="EMBL" id="NMB69661.1"/>
    </source>
</evidence>
<organism evidence="3 4">
    <name type="scientific">candidate division WWE3 bacterium</name>
    <dbReference type="NCBI Taxonomy" id="2053526"/>
    <lineage>
        <taxon>Bacteria</taxon>
        <taxon>Katanobacteria</taxon>
    </lineage>
</organism>
<reference evidence="3 4" key="1">
    <citation type="journal article" date="2020" name="Biotechnol. Biofuels">
        <title>New insights from the biogas microbiome by comprehensive genome-resolved metagenomics of nearly 1600 species originating from multiple anaerobic digesters.</title>
        <authorList>
            <person name="Campanaro S."/>
            <person name="Treu L."/>
            <person name="Rodriguez-R L.M."/>
            <person name="Kovalovszki A."/>
            <person name="Ziels R.M."/>
            <person name="Maus I."/>
            <person name="Zhu X."/>
            <person name="Kougias P.G."/>
            <person name="Basile A."/>
            <person name="Luo G."/>
            <person name="Schluter A."/>
            <person name="Konstantinidis K.T."/>
            <person name="Angelidaki I."/>
        </authorList>
    </citation>
    <scope>NUCLEOTIDE SEQUENCE [LARGE SCALE GENOMIC DNA]</scope>
    <source>
        <strain evidence="3">AS27yjCOA_165</strain>
    </source>
</reference>
<dbReference type="Proteomes" id="UP000526033">
    <property type="component" value="Unassembled WGS sequence"/>
</dbReference>
<evidence type="ECO:0000256" key="2">
    <source>
        <dbReference type="SAM" id="Phobius"/>
    </source>
</evidence>
<proteinExistence type="predicted"/>
<dbReference type="Pfam" id="PF13196">
    <property type="entry name" value="DUF4012"/>
    <property type="match status" value="1"/>
</dbReference>
<gene>
    <name evidence="3" type="ORF">GYA27_00455</name>
</gene>
<accession>A0A7X9DJP8</accession>
<protein>
    <submittedName>
        <fullName evidence="3">DUF4012 domain-containing protein</fullName>
    </submittedName>
</protein>
<comment type="caution">
    <text evidence="3">The sequence shown here is derived from an EMBL/GenBank/DDBJ whole genome shotgun (WGS) entry which is preliminary data.</text>
</comment>
<sequence length="648" mass="72929">MNNSRFWNQGTTAASAKSPKQPSVNKNLMKGLGATGLILITVVALVLGTGYIFIVRPALALSANLESLKKDGTAISDSLRKRDLVELEKNLKKTESDLEQVRKDREDKFGWAKNLKIFKINEFYGDSDRLINAGYYSIDALREIAKVVTPFADAAGLRVKEEDVVSEEQGLMEAFQSWVTLMPEVAGQMDGVIEKVAKIGDELQPIDTSKYPEKIRGVEVRSTLDFVKNTLSQANDYGPDLKQALTIFPRLLAVGTTEKRYMMIMQNDKELRPTGGFMTNYATFKIKDGLLSSDFSSKDMYSIDLTLDIIDATYDFPDAPQPYPKYLKVERWYARDMNFSPDFVTSMDQLLKFYKMAGNINPVEIKPVDGIIGIDTQVISELLDVTGPVTVNGVTYNSENVVYELERIASLELREQQNRKRVLGDLMEAMLINVFESDKNLWSKLIDKGIDLAMRKHIQAYVFDPEAQALVEKYGVGGRITEETKGDYSMIVSTNLGGDKTNWFASKKVTETLEKQGDKWIKTVKLDYSYPEPAGDFAPFVKRFRDWVRVYAPVGSTFIGVEGSEDGTMTDQERNKVWFSGYVELGPNETKSMTFKYELPKDAVTGDNYVLELQKQAGIDKEQYTIVVNGKSQVIELTKDTKVTVKLN</sequence>
<dbReference type="InterPro" id="IPR025101">
    <property type="entry name" value="DUF4012"/>
</dbReference>
<feature type="transmembrane region" description="Helical" evidence="2">
    <location>
        <begin position="32"/>
        <end position="54"/>
    </location>
</feature>
<name>A0A7X9DJP8_UNCKA</name>
<dbReference type="AlphaFoldDB" id="A0A7X9DJP8"/>
<keyword evidence="2" id="KW-0472">Membrane</keyword>
<evidence type="ECO:0000313" key="4">
    <source>
        <dbReference type="Proteomes" id="UP000526033"/>
    </source>
</evidence>
<dbReference type="EMBL" id="JAAZNL010000004">
    <property type="protein sequence ID" value="NMB69661.1"/>
    <property type="molecule type" value="Genomic_DNA"/>
</dbReference>
<keyword evidence="2" id="KW-0812">Transmembrane</keyword>
<keyword evidence="2" id="KW-1133">Transmembrane helix</keyword>
<feature type="region of interest" description="Disordered" evidence="1">
    <location>
        <begin position="1"/>
        <end position="22"/>
    </location>
</feature>
<evidence type="ECO:0000256" key="1">
    <source>
        <dbReference type="SAM" id="MobiDB-lite"/>
    </source>
</evidence>